<dbReference type="CDD" id="cd03784">
    <property type="entry name" value="GT1_Gtf-like"/>
    <property type="match status" value="1"/>
</dbReference>
<evidence type="ECO:0000259" key="1">
    <source>
        <dbReference type="Pfam" id="PF06722"/>
    </source>
</evidence>
<dbReference type="InterPro" id="IPR010610">
    <property type="entry name" value="EryCIII-like_C"/>
</dbReference>
<evidence type="ECO:0000313" key="3">
    <source>
        <dbReference type="Proteomes" id="UP000245469"/>
    </source>
</evidence>
<gene>
    <name evidence="2" type="ORF">BXY45_14622</name>
</gene>
<reference evidence="2 3" key="1">
    <citation type="submission" date="2018-03" db="EMBL/GenBank/DDBJ databases">
        <title>Genomic Encyclopedia of Archaeal and Bacterial Type Strains, Phase II (KMG-II): from individual species to whole genera.</title>
        <authorList>
            <person name="Goeker M."/>
        </authorList>
    </citation>
    <scope>NUCLEOTIDE SEQUENCE [LARGE SCALE GENOMIC DNA]</scope>
    <source>
        <strain evidence="2 3">DSM 44889</strain>
    </source>
</reference>
<name>A0A315ZLU9_9ACTN</name>
<feature type="domain" description="Erythromycin biosynthesis protein CIII-like C-terminal" evidence="1">
    <location>
        <begin position="287"/>
        <end position="419"/>
    </location>
</feature>
<dbReference type="SUPFAM" id="SSF53756">
    <property type="entry name" value="UDP-Glycosyltransferase/glycogen phosphorylase"/>
    <property type="match status" value="1"/>
</dbReference>
<keyword evidence="3" id="KW-1185">Reference proteome</keyword>
<organism evidence="2 3">
    <name type="scientific">Quadrisphaera granulorum</name>
    <dbReference type="NCBI Taxonomy" id="317664"/>
    <lineage>
        <taxon>Bacteria</taxon>
        <taxon>Bacillati</taxon>
        <taxon>Actinomycetota</taxon>
        <taxon>Actinomycetes</taxon>
        <taxon>Kineosporiales</taxon>
        <taxon>Kineosporiaceae</taxon>
        <taxon>Quadrisphaera</taxon>
    </lineage>
</organism>
<dbReference type="AlphaFoldDB" id="A0A315ZLU9"/>
<dbReference type="GO" id="GO:0008194">
    <property type="term" value="F:UDP-glycosyltransferase activity"/>
    <property type="evidence" value="ECO:0007669"/>
    <property type="project" value="InterPro"/>
</dbReference>
<sequence length="432" mass="45374">MSTILVCSTPLHGHVTPMLAAARVLQEHGHRVVVLTGTRFEPRVVAAGLEFAPLGSVADFDETDPSTFAPDRPLRGLALSRWQVERTFVEPVADQARAVQTVLDATPVDGVLADCLFGGVLPLLARPRASRPFVFGLGIGPLAQLSRDVAPSNSGLGPSSSTFGRIRNVTMNALVTQVLFRSTQRLAQAKLAEVGAPALDGPVLDLSARFDRLLQLGPAEFEYPRSDLRPNTTFIGPFPPAASGRSGPGETALPAWWTDLDPNRPLVHVTQGTLDNHDFTKLVRPALDGLAAEPVEVVVSTGGRPVSGLGPLPANAHAAEYLPYGQLLPRTAVMVTNGGYGGTLLALRHGVPLVVAGAAEDKPEVAARVAHFGVGVDLRTGRPSPSQVRDAVVRVLGDGAVADRARAMGEAIARTDAPRALLEAVTSELASV</sequence>
<proteinExistence type="predicted"/>
<dbReference type="PANTHER" id="PTHR48050:SF13">
    <property type="entry name" value="STEROL 3-BETA-GLUCOSYLTRANSFERASE UGT80A2"/>
    <property type="match status" value="1"/>
</dbReference>
<dbReference type="Proteomes" id="UP000245469">
    <property type="component" value="Unassembled WGS sequence"/>
</dbReference>
<dbReference type="GO" id="GO:0016758">
    <property type="term" value="F:hexosyltransferase activity"/>
    <property type="evidence" value="ECO:0007669"/>
    <property type="project" value="UniProtKB-ARBA"/>
</dbReference>
<dbReference type="GO" id="GO:0017000">
    <property type="term" value="P:antibiotic biosynthetic process"/>
    <property type="evidence" value="ECO:0007669"/>
    <property type="project" value="UniProtKB-ARBA"/>
</dbReference>
<evidence type="ECO:0000313" key="2">
    <source>
        <dbReference type="EMBL" id="PWJ46496.1"/>
    </source>
</evidence>
<dbReference type="Pfam" id="PF06722">
    <property type="entry name" value="EryCIII-like_C"/>
    <property type="match status" value="1"/>
</dbReference>
<dbReference type="InterPro" id="IPR002213">
    <property type="entry name" value="UDP_glucos_trans"/>
</dbReference>
<dbReference type="OrthoDB" id="6620093at2"/>
<dbReference type="InterPro" id="IPR050426">
    <property type="entry name" value="Glycosyltransferase_28"/>
</dbReference>
<dbReference type="FunFam" id="3.40.50.2000:FF:000072">
    <property type="entry name" value="Glycosyl transferase"/>
    <property type="match status" value="1"/>
</dbReference>
<accession>A0A315ZLU9</accession>
<dbReference type="Gene3D" id="3.40.50.2000">
    <property type="entry name" value="Glycogen Phosphorylase B"/>
    <property type="match status" value="2"/>
</dbReference>
<dbReference type="PANTHER" id="PTHR48050">
    <property type="entry name" value="STEROL 3-BETA-GLUCOSYLTRANSFERASE"/>
    <property type="match status" value="1"/>
</dbReference>
<comment type="caution">
    <text evidence="2">The sequence shown here is derived from an EMBL/GenBank/DDBJ whole genome shotgun (WGS) entry which is preliminary data.</text>
</comment>
<dbReference type="EMBL" id="QGDQ01000046">
    <property type="protein sequence ID" value="PWJ46496.1"/>
    <property type="molecule type" value="Genomic_DNA"/>
</dbReference>
<protein>
    <submittedName>
        <fullName evidence="2">MGT family glycosyltransferase</fullName>
    </submittedName>
</protein>
<keyword evidence="2" id="KW-0808">Transferase</keyword>
<dbReference type="RefSeq" id="WP_109776653.1">
    <property type="nucleotide sequence ID" value="NZ_QGDQ01000046.1"/>
</dbReference>